<dbReference type="Proteomes" id="UP001230051">
    <property type="component" value="Unassembled WGS sequence"/>
</dbReference>
<feature type="domain" description="C2H2-type" evidence="15">
    <location>
        <begin position="391"/>
        <end position="418"/>
    </location>
</feature>
<dbReference type="FunFam" id="3.30.160.60:FF:000446">
    <property type="entry name" value="Zinc finger protein"/>
    <property type="match status" value="1"/>
</dbReference>
<feature type="region of interest" description="Disordered" evidence="14">
    <location>
        <begin position="26"/>
        <end position="173"/>
    </location>
</feature>
<dbReference type="EMBL" id="JAGXEW010000005">
    <property type="protein sequence ID" value="KAK1171464.1"/>
    <property type="molecule type" value="Genomic_DNA"/>
</dbReference>
<evidence type="ECO:0000259" key="15">
    <source>
        <dbReference type="PROSITE" id="PS50157"/>
    </source>
</evidence>
<evidence type="ECO:0000256" key="14">
    <source>
        <dbReference type="SAM" id="MobiDB-lite"/>
    </source>
</evidence>
<dbReference type="AlphaFoldDB" id="A0AAD8LR28"/>
<evidence type="ECO:0000256" key="5">
    <source>
        <dbReference type="ARBA" id="ARBA00022737"/>
    </source>
</evidence>
<feature type="domain" description="C2H2-type" evidence="15">
    <location>
        <begin position="419"/>
        <end position="446"/>
    </location>
</feature>
<evidence type="ECO:0000256" key="8">
    <source>
        <dbReference type="ARBA" id="ARBA00022843"/>
    </source>
</evidence>
<dbReference type="PANTHER" id="PTHR24394">
    <property type="entry name" value="ZINC FINGER PROTEIN"/>
    <property type="match status" value="1"/>
</dbReference>
<keyword evidence="10" id="KW-0238">DNA-binding</keyword>
<dbReference type="GO" id="GO:0005634">
    <property type="term" value="C:nucleus"/>
    <property type="evidence" value="ECO:0007669"/>
    <property type="project" value="UniProtKB-SubCell"/>
</dbReference>
<dbReference type="GO" id="GO:0000981">
    <property type="term" value="F:DNA-binding transcription factor activity, RNA polymerase II-specific"/>
    <property type="evidence" value="ECO:0007669"/>
    <property type="project" value="TreeGrafter"/>
</dbReference>
<evidence type="ECO:0000256" key="1">
    <source>
        <dbReference type="ARBA" id="ARBA00004123"/>
    </source>
</evidence>
<keyword evidence="11" id="KW-0804">Transcription</keyword>
<protein>
    <submittedName>
        <fullName evidence="16">GDNF-inducible zinc finger protein 1-like</fullName>
    </submittedName>
</protein>
<feature type="domain" description="C2H2-type" evidence="15">
    <location>
        <begin position="335"/>
        <end position="362"/>
    </location>
</feature>
<evidence type="ECO:0000256" key="11">
    <source>
        <dbReference type="ARBA" id="ARBA00023163"/>
    </source>
</evidence>
<keyword evidence="3" id="KW-1017">Isopeptide bond</keyword>
<dbReference type="SUPFAM" id="SSF57667">
    <property type="entry name" value="beta-beta-alpha zinc fingers"/>
    <property type="match status" value="6"/>
</dbReference>
<dbReference type="Gene3D" id="3.30.160.60">
    <property type="entry name" value="Classic Zinc Finger"/>
    <property type="match status" value="9"/>
</dbReference>
<dbReference type="FunFam" id="3.30.160.60:FF:000690">
    <property type="entry name" value="Zinc finger protein 354C"/>
    <property type="match status" value="1"/>
</dbReference>
<dbReference type="PANTHER" id="PTHR24394:SF44">
    <property type="entry name" value="ZINC FINGER PROTEIN 271-LIKE"/>
    <property type="match status" value="1"/>
</dbReference>
<sequence length="515" mass="59137">MHLSGIERKPRPVYWKLVPPNEDSFFDKEVSSNGPTCNPLDGNNLKANYNRERNNVEEQKRLLNNVGKNNVGEKSSLPFNKESSDKKPESSPSTEKLENEGDEKDRVEDDSGELNENGVKSDRGSSQVEVEETDEEDEYEADEASGGDSEHEEELKDAEGSQVKRKGRGTKLGAGTVFKPKGERYVIRCDKCDKQFTFRKKFVAHYEEAHQSLPEKFYKCDTCGKAFANYSCWKEHRACVHSDERQFACTLCNATFKRKRDVRAHYLRRHEGRYKRPLCSVCGKILSSRTALVFHMRTHTGEKPYQCSVCNGRFAQPSQLKLHVRLVALNQLRLYKCDMCEKNFSTKQYLKCHKRCHLGAKPFKCEVCGKTFGLRASLAQHSKVHAGEKPFMCEICGKSFASKEYLKHHSRIHTGSKPFKCDVCARTFAQRNSLHQHLKVHTGKTANINCERPYCCDQCGKQFTQLNALQRHHRIHTGEKPYMCRLCARKFTDKSTVRRHTMVSNSTTALFFILY</sequence>
<keyword evidence="17" id="KW-1185">Reference proteome</keyword>
<evidence type="ECO:0000256" key="12">
    <source>
        <dbReference type="ARBA" id="ARBA00023242"/>
    </source>
</evidence>
<comment type="subcellular location">
    <subcellularLocation>
        <location evidence="1">Nucleus</location>
    </subcellularLocation>
</comment>
<dbReference type="InterPro" id="IPR036236">
    <property type="entry name" value="Znf_C2H2_sf"/>
</dbReference>
<keyword evidence="8" id="KW-0832">Ubl conjugation</keyword>
<evidence type="ECO:0000256" key="9">
    <source>
        <dbReference type="ARBA" id="ARBA00023015"/>
    </source>
</evidence>
<evidence type="ECO:0000256" key="10">
    <source>
        <dbReference type="ARBA" id="ARBA00023125"/>
    </source>
</evidence>
<feature type="domain" description="C2H2-type" evidence="15">
    <location>
        <begin position="482"/>
        <end position="509"/>
    </location>
</feature>
<accession>A0AAD8LR28</accession>
<keyword evidence="9" id="KW-0805">Transcription regulation</keyword>
<feature type="domain" description="C2H2-type" evidence="15">
    <location>
        <begin position="187"/>
        <end position="215"/>
    </location>
</feature>
<reference evidence="16" key="1">
    <citation type="submission" date="2022-02" db="EMBL/GenBank/DDBJ databases">
        <title>Atlantic sturgeon de novo genome assembly.</title>
        <authorList>
            <person name="Stock M."/>
            <person name="Klopp C."/>
            <person name="Guiguen Y."/>
            <person name="Cabau C."/>
            <person name="Parinello H."/>
            <person name="Santidrian Yebra-Pimentel E."/>
            <person name="Kuhl H."/>
            <person name="Dirks R.P."/>
            <person name="Guessner J."/>
            <person name="Wuertz S."/>
            <person name="Du K."/>
            <person name="Schartl M."/>
        </authorList>
    </citation>
    <scope>NUCLEOTIDE SEQUENCE</scope>
    <source>
        <strain evidence="16">STURGEONOMICS-FGT-2020</strain>
        <tissue evidence="16">Whole blood</tissue>
    </source>
</reference>
<keyword evidence="7" id="KW-0862">Zinc</keyword>
<dbReference type="FunFam" id="3.30.160.60:FF:000709">
    <property type="entry name" value="GDNF-inducible zinc finger protein 1"/>
    <property type="match status" value="1"/>
</dbReference>
<dbReference type="GO" id="GO:0045892">
    <property type="term" value="P:negative regulation of DNA-templated transcription"/>
    <property type="evidence" value="ECO:0007669"/>
    <property type="project" value="UniProtKB-ARBA"/>
</dbReference>
<dbReference type="GO" id="GO:0003677">
    <property type="term" value="F:DNA binding"/>
    <property type="evidence" value="ECO:0007669"/>
    <property type="project" value="UniProtKB-KW"/>
</dbReference>
<feature type="domain" description="C2H2-type" evidence="15">
    <location>
        <begin position="363"/>
        <end position="390"/>
    </location>
</feature>
<evidence type="ECO:0000313" key="17">
    <source>
        <dbReference type="Proteomes" id="UP001230051"/>
    </source>
</evidence>
<dbReference type="GO" id="GO:0008270">
    <property type="term" value="F:zinc ion binding"/>
    <property type="evidence" value="ECO:0007669"/>
    <property type="project" value="UniProtKB-KW"/>
</dbReference>
<evidence type="ECO:0000256" key="6">
    <source>
        <dbReference type="ARBA" id="ARBA00022771"/>
    </source>
</evidence>
<evidence type="ECO:0000256" key="2">
    <source>
        <dbReference type="ARBA" id="ARBA00006991"/>
    </source>
</evidence>
<dbReference type="SMART" id="SM00355">
    <property type="entry name" value="ZnF_C2H2"/>
    <property type="match status" value="11"/>
</dbReference>
<dbReference type="InterPro" id="IPR013087">
    <property type="entry name" value="Znf_C2H2_type"/>
</dbReference>
<evidence type="ECO:0000256" key="3">
    <source>
        <dbReference type="ARBA" id="ARBA00022499"/>
    </source>
</evidence>
<feature type="domain" description="C2H2-type" evidence="15">
    <location>
        <begin position="454"/>
        <end position="481"/>
    </location>
</feature>
<feature type="domain" description="C2H2-type" evidence="15">
    <location>
        <begin position="277"/>
        <end position="304"/>
    </location>
</feature>
<keyword evidence="4" id="KW-0479">Metal-binding</keyword>
<feature type="compositionally biased region" description="Acidic residues" evidence="14">
    <location>
        <begin position="129"/>
        <end position="152"/>
    </location>
</feature>
<keyword evidence="12" id="KW-0539">Nucleus</keyword>
<dbReference type="FunFam" id="3.30.160.60:FF:000624">
    <property type="entry name" value="zinc finger protein 697"/>
    <property type="match status" value="1"/>
</dbReference>
<proteinExistence type="inferred from homology"/>
<comment type="similarity">
    <text evidence="2">Belongs to the krueppel C2H2-type zinc-finger protein family.</text>
</comment>
<feature type="compositionally biased region" description="Basic and acidic residues" evidence="14">
    <location>
        <begin position="82"/>
        <end position="109"/>
    </location>
</feature>
<dbReference type="PROSITE" id="PS50157">
    <property type="entry name" value="ZINC_FINGER_C2H2_2"/>
    <property type="match status" value="11"/>
</dbReference>
<keyword evidence="6 13" id="KW-0863">Zinc-finger</keyword>
<dbReference type="FunFam" id="3.30.160.60:FF:000759">
    <property type="entry name" value="zinc finger protein 16"/>
    <property type="match status" value="1"/>
</dbReference>
<keyword evidence="5" id="KW-0677">Repeat</keyword>
<evidence type="ECO:0000313" key="16">
    <source>
        <dbReference type="EMBL" id="KAK1171464.1"/>
    </source>
</evidence>
<feature type="domain" description="C2H2-type" evidence="15">
    <location>
        <begin position="305"/>
        <end position="326"/>
    </location>
</feature>
<dbReference type="FunFam" id="3.30.160.60:FF:003287">
    <property type="entry name" value="Zgc:113343"/>
    <property type="match status" value="1"/>
</dbReference>
<feature type="domain" description="C2H2-type" evidence="15">
    <location>
        <begin position="247"/>
        <end position="275"/>
    </location>
</feature>
<organism evidence="16 17">
    <name type="scientific">Acipenser oxyrinchus oxyrinchus</name>
    <dbReference type="NCBI Taxonomy" id="40147"/>
    <lineage>
        <taxon>Eukaryota</taxon>
        <taxon>Metazoa</taxon>
        <taxon>Chordata</taxon>
        <taxon>Craniata</taxon>
        <taxon>Vertebrata</taxon>
        <taxon>Euteleostomi</taxon>
        <taxon>Actinopterygii</taxon>
        <taxon>Chondrostei</taxon>
        <taxon>Acipenseriformes</taxon>
        <taxon>Acipenseridae</taxon>
        <taxon>Acipenser</taxon>
    </lineage>
</organism>
<dbReference type="Pfam" id="PF00096">
    <property type="entry name" value="zf-C2H2"/>
    <property type="match status" value="5"/>
</dbReference>
<name>A0AAD8LR28_ACIOX</name>
<gene>
    <name evidence="16" type="primary">ZFX</name>
    <name evidence="16" type="ORF">AOXY_G6288</name>
</gene>
<feature type="domain" description="C2H2-type" evidence="15">
    <location>
        <begin position="218"/>
        <end position="246"/>
    </location>
</feature>
<dbReference type="Pfam" id="PF13912">
    <property type="entry name" value="zf-C2H2_6"/>
    <property type="match status" value="3"/>
</dbReference>
<comment type="caution">
    <text evidence="16">The sequence shown here is derived from an EMBL/GenBank/DDBJ whole genome shotgun (WGS) entry which is preliminary data.</text>
</comment>
<dbReference type="PROSITE" id="PS00028">
    <property type="entry name" value="ZINC_FINGER_C2H2_1"/>
    <property type="match status" value="9"/>
</dbReference>
<evidence type="ECO:0000256" key="4">
    <source>
        <dbReference type="ARBA" id="ARBA00022723"/>
    </source>
</evidence>
<feature type="compositionally biased region" description="Basic and acidic residues" evidence="14">
    <location>
        <begin position="49"/>
        <end position="61"/>
    </location>
</feature>
<evidence type="ECO:0000256" key="7">
    <source>
        <dbReference type="ARBA" id="ARBA00022833"/>
    </source>
</evidence>
<dbReference type="FunFam" id="3.30.160.60:FF:001818">
    <property type="entry name" value="GDNF-inducible zinc finger protein 1 isoform X1"/>
    <property type="match status" value="1"/>
</dbReference>
<evidence type="ECO:0000256" key="13">
    <source>
        <dbReference type="PROSITE-ProRule" id="PRU00042"/>
    </source>
</evidence>